<reference evidence="14 15" key="1">
    <citation type="submission" date="2019-09" db="EMBL/GenBank/DDBJ databases">
        <title>Draft genome of the ectomycorrhizal ascomycete Sphaerosporella brunnea.</title>
        <authorList>
            <consortium name="DOE Joint Genome Institute"/>
            <person name="Benucci G.M."/>
            <person name="Marozzi G."/>
            <person name="Antonielli L."/>
            <person name="Sanchez S."/>
            <person name="Marco P."/>
            <person name="Wang X."/>
            <person name="Falini L.B."/>
            <person name="Barry K."/>
            <person name="Haridas S."/>
            <person name="Lipzen A."/>
            <person name="Labutti K."/>
            <person name="Grigoriev I.V."/>
            <person name="Murat C."/>
            <person name="Martin F."/>
            <person name="Albertini E."/>
            <person name="Donnini D."/>
            <person name="Bonito G."/>
        </authorList>
    </citation>
    <scope>NUCLEOTIDE SEQUENCE [LARGE SCALE GENOMIC DNA]</scope>
    <source>
        <strain evidence="14 15">Sb_GMNB300</strain>
    </source>
</reference>
<dbReference type="SMART" id="SM00533">
    <property type="entry name" value="MUTSd"/>
    <property type="match status" value="1"/>
</dbReference>
<dbReference type="InterPro" id="IPR011184">
    <property type="entry name" value="DNA_mismatch_repair_Msh2"/>
</dbReference>
<dbReference type="SUPFAM" id="SSF48334">
    <property type="entry name" value="DNA repair protein MutS, domain III"/>
    <property type="match status" value="1"/>
</dbReference>
<evidence type="ECO:0000313" key="14">
    <source>
        <dbReference type="EMBL" id="KAA8906732.1"/>
    </source>
</evidence>
<keyword evidence="4" id="KW-0158">Chromosome</keyword>
<name>A0A5J5EXV5_9PEZI</name>
<dbReference type="GO" id="GO:0051026">
    <property type="term" value="P:chiasma assembly"/>
    <property type="evidence" value="ECO:0007669"/>
    <property type="project" value="TreeGrafter"/>
</dbReference>
<keyword evidence="5" id="KW-0547">Nucleotide-binding</keyword>
<evidence type="ECO:0000256" key="9">
    <source>
        <dbReference type="ARBA" id="ARBA00023254"/>
    </source>
</evidence>
<keyword evidence="9" id="KW-0469">Meiosis</keyword>
<dbReference type="GO" id="GO:0005634">
    <property type="term" value="C:nucleus"/>
    <property type="evidence" value="ECO:0007669"/>
    <property type="project" value="UniProtKB-SubCell"/>
</dbReference>
<evidence type="ECO:0000256" key="2">
    <source>
        <dbReference type="ARBA" id="ARBA00004286"/>
    </source>
</evidence>
<dbReference type="InterPro" id="IPR045076">
    <property type="entry name" value="MutS"/>
</dbReference>
<dbReference type="InterPro" id="IPR027417">
    <property type="entry name" value="P-loop_NTPase"/>
</dbReference>
<dbReference type="Gene3D" id="1.10.1420.10">
    <property type="match status" value="1"/>
</dbReference>
<dbReference type="GO" id="GO:0005524">
    <property type="term" value="F:ATP binding"/>
    <property type="evidence" value="ECO:0007669"/>
    <property type="project" value="UniProtKB-KW"/>
</dbReference>
<dbReference type="CDD" id="cd03281">
    <property type="entry name" value="ABC_MSH5_euk"/>
    <property type="match status" value="1"/>
</dbReference>
<evidence type="ECO:0000256" key="11">
    <source>
        <dbReference type="ARBA" id="ARBA00077470"/>
    </source>
</evidence>
<comment type="subcellular location">
    <subcellularLocation>
        <location evidence="2">Chromosome</location>
    </subcellularLocation>
    <subcellularLocation>
        <location evidence="1">Nucleus</location>
    </subcellularLocation>
</comment>
<keyword evidence="6" id="KW-0067">ATP-binding</keyword>
<gene>
    <name evidence="14" type="ORF">FN846DRAFT_812151</name>
</gene>
<feature type="region of interest" description="Disordered" evidence="12">
    <location>
        <begin position="17"/>
        <end position="47"/>
    </location>
</feature>
<evidence type="ECO:0000256" key="6">
    <source>
        <dbReference type="ARBA" id="ARBA00022840"/>
    </source>
</evidence>
<keyword evidence="8" id="KW-0539">Nucleus</keyword>
<dbReference type="InParanoid" id="A0A5J5EXV5"/>
<dbReference type="PIRSF" id="PIRSF005813">
    <property type="entry name" value="MSH2"/>
    <property type="match status" value="1"/>
</dbReference>
<dbReference type="EMBL" id="VXIS01000086">
    <property type="protein sequence ID" value="KAA8906732.1"/>
    <property type="molecule type" value="Genomic_DNA"/>
</dbReference>
<evidence type="ECO:0000256" key="7">
    <source>
        <dbReference type="ARBA" id="ARBA00023125"/>
    </source>
</evidence>
<dbReference type="GO" id="GO:0005694">
    <property type="term" value="C:chromosome"/>
    <property type="evidence" value="ECO:0007669"/>
    <property type="project" value="UniProtKB-SubCell"/>
</dbReference>
<dbReference type="PANTHER" id="PTHR11361:SF20">
    <property type="entry name" value="MUTS PROTEIN HOMOLOG 5"/>
    <property type="match status" value="1"/>
</dbReference>
<evidence type="ECO:0000256" key="4">
    <source>
        <dbReference type="ARBA" id="ARBA00022454"/>
    </source>
</evidence>
<evidence type="ECO:0000256" key="8">
    <source>
        <dbReference type="ARBA" id="ARBA00023242"/>
    </source>
</evidence>
<feature type="domain" description="DNA mismatch repair proteins mutS family" evidence="13">
    <location>
        <begin position="726"/>
        <end position="742"/>
    </location>
</feature>
<evidence type="ECO:0000256" key="5">
    <source>
        <dbReference type="ARBA" id="ARBA00022741"/>
    </source>
</evidence>
<evidence type="ECO:0000256" key="12">
    <source>
        <dbReference type="SAM" id="MobiDB-lite"/>
    </source>
</evidence>
<dbReference type="GO" id="GO:0030983">
    <property type="term" value="F:mismatched DNA binding"/>
    <property type="evidence" value="ECO:0007669"/>
    <property type="project" value="InterPro"/>
</dbReference>
<dbReference type="InterPro" id="IPR036187">
    <property type="entry name" value="DNA_mismatch_repair_MutS_sf"/>
</dbReference>
<proteinExistence type="inferred from homology"/>
<dbReference type="Gene3D" id="3.40.50.300">
    <property type="entry name" value="P-loop containing nucleotide triphosphate hydrolases"/>
    <property type="match status" value="1"/>
</dbReference>
<dbReference type="SUPFAM" id="SSF52540">
    <property type="entry name" value="P-loop containing nucleoside triphosphate hydrolases"/>
    <property type="match status" value="1"/>
</dbReference>
<sequence>MSHRNTSVWFRTSDEAASRSSSIARSTPASTRHSHSRQNFDSDSSAADDSEDVIMAVDMKGPKIGCAYYTVATETLSFMEDIMFPAAAAADCIDALKFQISPTTLLIPSRLDEVEQATTADGEMAERGYRLLVRPSNEFAYETARSRLVALKIGEYKGPDVVAPQDLHDVSAEGGQSRGNLLKLAAWVDMDSRITVGCAGAVLAYLQRMKAIQEGADRGGVLAIQSVEMFSLRNVMFVNADTLCSLQIFENEAHPNFHMQGKGGRGKEGLSLFGIINMTRSPLGHRLLKQWFLRPSLSINVINERQESVAVLLRADNDHVIGTLGKSLKRVKNIPKILGQLKRGKGGAQRGGEWSSVVDFVLNALKIRTVIQELAGGAGVPIVKKILDTFEVPDLTDIGQIITDTIDFEESANVNRVVVKEAVDPRLDEMRRLYAGMGDMLSEVARQITASADLPGNVVNALNVIYFPQIGYLVVVPSVTRTPSGLPTESTESEEVRPAFVGEDWEFQFCTATSWYYKNPQMREMDDYFGDMYGLIGDREIEIIHELQVRVLEHETLLTDCVRVCSELDCLMALAESASKYKYTRPIMTEENVTRITKGRHPLQELCVPAYVENDGFIVGGKDDGDTDEDRSRRGSTETAHSDGPSMILLTGPNYSGKSVYLKQTALIVYMAHVGCFVPAEHATIGITDKILTRIQTRESVSKIQSAFMIDLQQISLSLRLATRRSLLIIDEFGKGTDSSDGAGLACAVFEHLLTLPDSDRPKVVAATHYHEIFERGFLAEEKHPNLWCGHMRILLDSNADSVENQITYLYKLEAGRSHSSFGTVCAGLNGIEQAVVDRADELILLAARGEDLVAACVQLTDEEKKELEVAESVARAFLGEFGEDVGVENTREQLARVLSGVEERE</sequence>
<organism evidence="14 15">
    <name type="scientific">Sphaerosporella brunnea</name>
    <dbReference type="NCBI Taxonomy" id="1250544"/>
    <lineage>
        <taxon>Eukaryota</taxon>
        <taxon>Fungi</taxon>
        <taxon>Dikarya</taxon>
        <taxon>Ascomycota</taxon>
        <taxon>Pezizomycotina</taxon>
        <taxon>Pezizomycetes</taxon>
        <taxon>Pezizales</taxon>
        <taxon>Pyronemataceae</taxon>
        <taxon>Sphaerosporella</taxon>
    </lineage>
</organism>
<evidence type="ECO:0000259" key="13">
    <source>
        <dbReference type="PROSITE" id="PS00486"/>
    </source>
</evidence>
<dbReference type="GO" id="GO:0006298">
    <property type="term" value="P:mismatch repair"/>
    <property type="evidence" value="ECO:0007669"/>
    <property type="project" value="InterPro"/>
</dbReference>
<dbReference type="FunFam" id="3.40.50.300:FF:001067">
    <property type="entry name" value="DNA mismatch repair protein MSH5"/>
    <property type="match status" value="1"/>
</dbReference>
<evidence type="ECO:0000256" key="10">
    <source>
        <dbReference type="ARBA" id="ARBA00073549"/>
    </source>
</evidence>
<comment type="similarity">
    <text evidence="3">Belongs to the DNA mismatch repair MutS family.</text>
</comment>
<dbReference type="FunCoup" id="A0A5J5EXV5">
    <property type="interactions" value="130"/>
</dbReference>
<protein>
    <recommendedName>
        <fullName evidence="10">DNA mismatch repair protein MSH5</fullName>
    </recommendedName>
    <alternativeName>
        <fullName evidence="11">MutS protein homolog 5</fullName>
    </alternativeName>
</protein>
<dbReference type="AlphaFoldDB" id="A0A5J5EXV5"/>
<evidence type="ECO:0000256" key="3">
    <source>
        <dbReference type="ARBA" id="ARBA00006271"/>
    </source>
</evidence>
<dbReference type="PANTHER" id="PTHR11361">
    <property type="entry name" value="DNA MISMATCH REPAIR PROTEIN MUTS FAMILY MEMBER"/>
    <property type="match status" value="1"/>
</dbReference>
<comment type="caution">
    <text evidence="14">The sequence shown here is derived from an EMBL/GenBank/DDBJ whole genome shotgun (WGS) entry which is preliminary data.</text>
</comment>
<dbReference type="InterPro" id="IPR000432">
    <property type="entry name" value="DNA_mismatch_repair_MutS_C"/>
</dbReference>
<dbReference type="PROSITE" id="PS00486">
    <property type="entry name" value="DNA_MISMATCH_REPAIR_2"/>
    <property type="match status" value="1"/>
</dbReference>
<dbReference type="Pfam" id="PF05192">
    <property type="entry name" value="MutS_III"/>
    <property type="match status" value="1"/>
</dbReference>
<dbReference type="SMART" id="SM00534">
    <property type="entry name" value="MUTSac"/>
    <property type="match status" value="1"/>
</dbReference>
<accession>A0A5J5EXV5</accession>
<dbReference type="GO" id="GO:0140664">
    <property type="term" value="F:ATP-dependent DNA damage sensor activity"/>
    <property type="evidence" value="ECO:0007669"/>
    <property type="project" value="InterPro"/>
</dbReference>
<keyword evidence="15" id="KW-1185">Reference proteome</keyword>
<feature type="compositionally biased region" description="Low complexity" evidence="12">
    <location>
        <begin position="18"/>
        <end position="31"/>
    </location>
</feature>
<feature type="region of interest" description="Disordered" evidence="12">
    <location>
        <begin position="619"/>
        <end position="644"/>
    </location>
</feature>
<dbReference type="InterPro" id="IPR007696">
    <property type="entry name" value="DNA_mismatch_repair_MutS_core"/>
</dbReference>
<evidence type="ECO:0000256" key="1">
    <source>
        <dbReference type="ARBA" id="ARBA00004123"/>
    </source>
</evidence>
<keyword evidence="7" id="KW-0238">DNA-binding</keyword>
<dbReference type="OrthoDB" id="29596at2759"/>
<evidence type="ECO:0000313" key="15">
    <source>
        <dbReference type="Proteomes" id="UP000326924"/>
    </source>
</evidence>
<dbReference type="Proteomes" id="UP000326924">
    <property type="component" value="Unassembled WGS sequence"/>
</dbReference>
<dbReference type="Pfam" id="PF00488">
    <property type="entry name" value="MutS_V"/>
    <property type="match status" value="1"/>
</dbReference>